<accession>A0A7I8K6E0</accession>
<evidence type="ECO:0000313" key="2">
    <source>
        <dbReference type="EMBL" id="CAA7393180.1"/>
    </source>
</evidence>
<dbReference type="OrthoDB" id="2019993at2759"/>
<keyword evidence="3" id="KW-1185">Reference proteome</keyword>
<dbReference type="PANTHER" id="PTHR47490">
    <property type="entry name" value="PROTEIN BLISTER"/>
    <property type="match status" value="1"/>
</dbReference>
<dbReference type="InterPro" id="IPR044194">
    <property type="entry name" value="BLISTER"/>
</dbReference>
<dbReference type="Proteomes" id="UP000663760">
    <property type="component" value="Chromosome 3"/>
</dbReference>
<name>A0A7I8K6E0_SPIIN</name>
<sequence length="408" mass="45995">MAPKSSPYKYLTGLHQDGEIPTIELEAVKMESTNAQLECSAADERAKILASEVIGLEEKALRLRSNELKLEKQLENLNAEIGSYKRKLSSLEKERYDFQSTIEALQEDTCMSKLHSSGAEWFFIFTEKKLLLSKVLLLKQLVPDHYLLTSKGPHCFQSSKAESESEAVQPLLHHFPPSMEDALLEIIGNEKWLCFTNSSSFNFGAEACWKFLFRVHSFYSLKRSILVIFSEIEDSTLIDGGDSMEMMSSPAVDTLQSNDRRASLSSNVSMFSHQSETGKLFVQDAPGMIPPEQLRTIDNINSLISELALEKEELIRALRVQSTDYSKLKVDTNKELSQKLETQTQRLEFLAAQHMASESMLARPLHAQSIPETTGYTDEGDEVVERVLGWIMTLFPGGPSKRRTSKLL</sequence>
<dbReference type="GO" id="GO:0040008">
    <property type="term" value="P:regulation of growth"/>
    <property type="evidence" value="ECO:0007669"/>
    <property type="project" value="InterPro"/>
</dbReference>
<organism evidence="2 3">
    <name type="scientific">Spirodela intermedia</name>
    <name type="common">Intermediate duckweed</name>
    <dbReference type="NCBI Taxonomy" id="51605"/>
    <lineage>
        <taxon>Eukaryota</taxon>
        <taxon>Viridiplantae</taxon>
        <taxon>Streptophyta</taxon>
        <taxon>Embryophyta</taxon>
        <taxon>Tracheophyta</taxon>
        <taxon>Spermatophyta</taxon>
        <taxon>Magnoliopsida</taxon>
        <taxon>Liliopsida</taxon>
        <taxon>Araceae</taxon>
        <taxon>Lemnoideae</taxon>
        <taxon>Spirodela</taxon>
    </lineage>
</organism>
<dbReference type="AlphaFoldDB" id="A0A7I8K6E0"/>
<proteinExistence type="predicted"/>
<feature type="coiled-coil region" evidence="1">
    <location>
        <begin position="297"/>
        <end position="353"/>
    </location>
</feature>
<reference evidence="2" key="1">
    <citation type="submission" date="2020-02" db="EMBL/GenBank/DDBJ databases">
        <authorList>
            <person name="Scholz U."/>
            <person name="Mascher M."/>
            <person name="Fiebig A."/>
        </authorList>
    </citation>
    <scope>NUCLEOTIDE SEQUENCE</scope>
</reference>
<feature type="coiled-coil region" evidence="1">
    <location>
        <begin position="60"/>
        <end position="108"/>
    </location>
</feature>
<dbReference type="PANTHER" id="PTHR47490:SF2">
    <property type="entry name" value="PROTEIN BLISTER"/>
    <property type="match status" value="1"/>
</dbReference>
<dbReference type="EMBL" id="LR746266">
    <property type="protein sequence ID" value="CAA7393180.1"/>
    <property type="molecule type" value="Genomic_DNA"/>
</dbReference>
<evidence type="ECO:0000313" key="3">
    <source>
        <dbReference type="Proteomes" id="UP000663760"/>
    </source>
</evidence>
<keyword evidence="1" id="KW-0175">Coiled coil</keyword>
<gene>
    <name evidence="2" type="ORF">SI8410_03003970</name>
</gene>
<protein>
    <submittedName>
        <fullName evidence="2">Uncharacterized protein</fullName>
    </submittedName>
</protein>
<evidence type="ECO:0000256" key="1">
    <source>
        <dbReference type="SAM" id="Coils"/>
    </source>
</evidence>